<dbReference type="PIRSF" id="PIRSF001093">
    <property type="entry name" value="B-hxosamndse_ab_euk"/>
    <property type="match status" value="1"/>
</dbReference>
<dbReference type="InterPro" id="IPR029019">
    <property type="entry name" value="HEX_eukaryotic_N"/>
</dbReference>
<evidence type="ECO:0000313" key="11">
    <source>
        <dbReference type="EMBL" id="CAL1709837.1"/>
    </source>
</evidence>
<dbReference type="PANTHER" id="PTHR22600">
    <property type="entry name" value="BETA-HEXOSAMINIDASE"/>
    <property type="match status" value="1"/>
</dbReference>
<dbReference type="SUPFAM" id="SSF51445">
    <property type="entry name" value="(Trans)glycosidases"/>
    <property type="match status" value="1"/>
</dbReference>
<dbReference type="EC" id="3.2.1.52" evidence="7"/>
<feature type="domain" description="Beta-hexosaminidase eukaryotic type N-terminal" evidence="10">
    <location>
        <begin position="25"/>
        <end position="159"/>
    </location>
</feature>
<feature type="domain" description="Glycoside hydrolase family 20 catalytic" evidence="9">
    <location>
        <begin position="182"/>
        <end position="514"/>
    </location>
</feature>
<feature type="signal peptide" evidence="8">
    <location>
        <begin position="1"/>
        <end position="24"/>
    </location>
</feature>
<keyword evidence="3 8" id="KW-0732">Signal</keyword>
<protein>
    <recommendedName>
        <fullName evidence="7">Beta-hexosaminidase</fullName>
        <ecNumber evidence="7">3.2.1.52</ecNumber>
    </recommendedName>
</protein>
<dbReference type="Pfam" id="PF14845">
    <property type="entry name" value="Glycohydro_20b2"/>
    <property type="match status" value="1"/>
</dbReference>
<proteinExistence type="inferred from homology"/>
<evidence type="ECO:0000256" key="1">
    <source>
        <dbReference type="ARBA" id="ARBA00001231"/>
    </source>
</evidence>
<name>A0ABP1DRN3_9APHY</name>
<evidence type="ECO:0000259" key="10">
    <source>
        <dbReference type="Pfam" id="PF14845"/>
    </source>
</evidence>
<organism evidence="11 12">
    <name type="scientific">Somion occarium</name>
    <dbReference type="NCBI Taxonomy" id="3059160"/>
    <lineage>
        <taxon>Eukaryota</taxon>
        <taxon>Fungi</taxon>
        <taxon>Dikarya</taxon>
        <taxon>Basidiomycota</taxon>
        <taxon>Agaricomycotina</taxon>
        <taxon>Agaricomycetes</taxon>
        <taxon>Polyporales</taxon>
        <taxon>Cerrenaceae</taxon>
        <taxon>Somion</taxon>
    </lineage>
</organism>
<dbReference type="InterPro" id="IPR015883">
    <property type="entry name" value="Glyco_hydro_20_cat"/>
</dbReference>
<dbReference type="SUPFAM" id="SSF55545">
    <property type="entry name" value="beta-N-acetylhexosaminidase-like domain"/>
    <property type="match status" value="1"/>
</dbReference>
<comment type="similarity">
    <text evidence="2 7">Belongs to the glycosyl hydrolase 20 family.</text>
</comment>
<dbReference type="Gene3D" id="3.20.20.80">
    <property type="entry name" value="Glycosidases"/>
    <property type="match status" value="1"/>
</dbReference>
<dbReference type="CDD" id="cd06562">
    <property type="entry name" value="GH20_HexA_HexB-like"/>
    <property type="match status" value="1"/>
</dbReference>
<sequence>MTQTSFPAFLLLFILLSTLTRVHALWPQPRSLQTGSEALKLSPTFDIIVSGNIHFLPLDLREAISRTKEQVKNDRLGRVVVGRGSSDQPLLFQAKQLDALYLSFGEHATMSSIADEARKPLESRDEAYLLSVPCDGSPATLVANSSLGAFRGLATFTQLWYNFNGTTYALHLPVDIVDSPSYPYRGFMLDTARHYFPVIDIKRMLDAMSWVKLNQLHWHAVDSQSFPLQVPRFMDLAHKGAYSPDEVYTPDDIADIVSYAGARGIDVLIEIDTPGHTSVISKARAEHIACPEFMPWRTFANEPPAGQLRFASPATTNFTASLLEAVATMFPSTLFSPGGDELNTNCYDQDKETQSILSSTGQNLEQALDRFVRTTHQAVIDLGKTPVVWEEMVLVHNVTLHPETIALTWISSDSVKAVAQKGHRIIHAAADFFYLDCGGGGWIAPDLAGNGYCDPFKTWQHAYSFDPLANLTTEEATLVLGGEHLLWTEQSSSANLDPIVWPRAAASAELYWTGPGGNTSDALSRLHDLSFRLQKRGVNAIPIQPLWCALRPGACDLPTTSST</sequence>
<dbReference type="Pfam" id="PF00728">
    <property type="entry name" value="Glyco_hydro_20"/>
    <property type="match status" value="1"/>
</dbReference>
<evidence type="ECO:0000256" key="2">
    <source>
        <dbReference type="ARBA" id="ARBA00006285"/>
    </source>
</evidence>
<reference evidence="12" key="1">
    <citation type="submission" date="2024-04" db="EMBL/GenBank/DDBJ databases">
        <authorList>
            <person name="Shaw F."/>
            <person name="Minotto A."/>
        </authorList>
    </citation>
    <scope>NUCLEOTIDE SEQUENCE [LARGE SCALE GENOMIC DNA]</scope>
</reference>
<dbReference type="InterPro" id="IPR017853">
    <property type="entry name" value="GH"/>
</dbReference>
<evidence type="ECO:0000256" key="4">
    <source>
        <dbReference type="ARBA" id="ARBA00022801"/>
    </source>
</evidence>
<evidence type="ECO:0000256" key="5">
    <source>
        <dbReference type="ARBA" id="ARBA00023180"/>
    </source>
</evidence>
<accession>A0ABP1DRN3</accession>
<evidence type="ECO:0000256" key="6">
    <source>
        <dbReference type="ARBA" id="ARBA00023295"/>
    </source>
</evidence>
<evidence type="ECO:0000256" key="3">
    <source>
        <dbReference type="ARBA" id="ARBA00022729"/>
    </source>
</evidence>
<keyword evidence="6 7" id="KW-0326">Glycosidase</keyword>
<dbReference type="InterPro" id="IPR025705">
    <property type="entry name" value="Beta_hexosaminidase_sua/sub"/>
</dbReference>
<evidence type="ECO:0000256" key="7">
    <source>
        <dbReference type="PIRNR" id="PIRNR001093"/>
    </source>
</evidence>
<gene>
    <name evidence="11" type="ORF">GFSPODELE1_LOCUS7521</name>
</gene>
<dbReference type="InterPro" id="IPR029018">
    <property type="entry name" value="Hex-like_dom2"/>
</dbReference>
<dbReference type="EMBL" id="OZ037948">
    <property type="protein sequence ID" value="CAL1709837.1"/>
    <property type="molecule type" value="Genomic_DNA"/>
</dbReference>
<evidence type="ECO:0000259" key="9">
    <source>
        <dbReference type="Pfam" id="PF00728"/>
    </source>
</evidence>
<feature type="chain" id="PRO_5046380990" description="Beta-hexosaminidase" evidence="8">
    <location>
        <begin position="25"/>
        <end position="563"/>
    </location>
</feature>
<dbReference type="PANTHER" id="PTHR22600:SF26">
    <property type="entry name" value="BETA-N-ACETYLHEXOSAMINIDASE"/>
    <property type="match status" value="1"/>
</dbReference>
<keyword evidence="12" id="KW-1185">Reference proteome</keyword>
<dbReference type="Gene3D" id="3.30.379.10">
    <property type="entry name" value="Chitobiase/beta-hexosaminidase domain 2-like"/>
    <property type="match status" value="1"/>
</dbReference>
<evidence type="ECO:0000256" key="8">
    <source>
        <dbReference type="SAM" id="SignalP"/>
    </source>
</evidence>
<keyword evidence="4 7" id="KW-0378">Hydrolase</keyword>
<keyword evidence="5" id="KW-0325">Glycoprotein</keyword>
<dbReference type="Proteomes" id="UP001497453">
    <property type="component" value="Chromosome 5"/>
</dbReference>
<comment type="catalytic activity">
    <reaction evidence="1 7">
        <text>Hydrolysis of terminal non-reducing N-acetyl-D-hexosamine residues in N-acetyl-beta-D-hexosaminides.</text>
        <dbReference type="EC" id="3.2.1.52"/>
    </reaction>
</comment>
<dbReference type="PRINTS" id="PR00738">
    <property type="entry name" value="GLHYDRLASE20"/>
</dbReference>
<evidence type="ECO:0000313" key="12">
    <source>
        <dbReference type="Proteomes" id="UP001497453"/>
    </source>
</evidence>